<feature type="compositionally biased region" description="Polar residues" evidence="1">
    <location>
        <begin position="680"/>
        <end position="728"/>
    </location>
</feature>
<accession>A0A395HVL7</accession>
<dbReference type="Proteomes" id="UP000248961">
    <property type="component" value="Unassembled WGS sequence"/>
</dbReference>
<feature type="region of interest" description="Disordered" evidence="1">
    <location>
        <begin position="618"/>
        <end position="871"/>
    </location>
</feature>
<dbReference type="STRING" id="1450537.A0A395HVL7"/>
<dbReference type="EMBL" id="KZ824285">
    <property type="protein sequence ID" value="RAL11972.1"/>
    <property type="molecule type" value="Genomic_DNA"/>
</dbReference>
<feature type="region of interest" description="Disordered" evidence="1">
    <location>
        <begin position="351"/>
        <end position="572"/>
    </location>
</feature>
<evidence type="ECO:0000256" key="1">
    <source>
        <dbReference type="SAM" id="MobiDB-lite"/>
    </source>
</evidence>
<feature type="compositionally biased region" description="Polar residues" evidence="1">
    <location>
        <begin position="402"/>
        <end position="424"/>
    </location>
</feature>
<dbReference type="InterPro" id="IPR018844">
    <property type="entry name" value="Dnt1-like_N"/>
</dbReference>
<proteinExistence type="predicted"/>
<dbReference type="GeneID" id="37202652"/>
<feature type="compositionally biased region" description="Low complexity" evidence="1">
    <location>
        <begin position="462"/>
        <end position="487"/>
    </location>
</feature>
<feature type="domain" description="Nucleolar protein Dnt1-like N-terminal" evidence="2">
    <location>
        <begin position="43"/>
        <end position="104"/>
    </location>
</feature>
<dbReference type="Pfam" id="PF10407">
    <property type="entry name" value="Cytokin_check_N"/>
    <property type="match status" value="1"/>
</dbReference>
<feature type="compositionally biased region" description="Basic and acidic residues" evidence="1">
    <location>
        <begin position="627"/>
        <end position="648"/>
    </location>
</feature>
<feature type="compositionally biased region" description="Polar residues" evidence="1">
    <location>
        <begin position="272"/>
        <end position="284"/>
    </location>
</feature>
<feature type="compositionally biased region" description="Acidic residues" evidence="1">
    <location>
        <begin position="846"/>
        <end position="864"/>
    </location>
</feature>
<evidence type="ECO:0000259" key="2">
    <source>
        <dbReference type="Pfam" id="PF10407"/>
    </source>
</evidence>
<feature type="compositionally biased region" description="Acidic residues" evidence="1">
    <location>
        <begin position="741"/>
        <end position="757"/>
    </location>
</feature>
<dbReference type="VEuPathDB" id="FungiDB:BO97DRAFT_443383"/>
<feature type="compositionally biased region" description="Basic and acidic residues" evidence="1">
    <location>
        <begin position="545"/>
        <end position="555"/>
    </location>
</feature>
<feature type="region of interest" description="Disordered" evidence="1">
    <location>
        <begin position="212"/>
        <end position="254"/>
    </location>
</feature>
<organism evidence="3 4">
    <name type="scientific">Aspergillus homomorphus (strain CBS 101889)</name>
    <dbReference type="NCBI Taxonomy" id="1450537"/>
    <lineage>
        <taxon>Eukaryota</taxon>
        <taxon>Fungi</taxon>
        <taxon>Dikarya</taxon>
        <taxon>Ascomycota</taxon>
        <taxon>Pezizomycotina</taxon>
        <taxon>Eurotiomycetes</taxon>
        <taxon>Eurotiomycetidae</taxon>
        <taxon>Eurotiales</taxon>
        <taxon>Aspergillaceae</taxon>
        <taxon>Aspergillus</taxon>
        <taxon>Aspergillus subgen. Circumdati</taxon>
    </lineage>
</organism>
<feature type="compositionally biased region" description="Low complexity" evidence="1">
    <location>
        <begin position="650"/>
        <end position="667"/>
    </location>
</feature>
<feature type="compositionally biased region" description="Polar residues" evidence="1">
    <location>
        <begin position="362"/>
        <end position="373"/>
    </location>
</feature>
<evidence type="ECO:0000313" key="4">
    <source>
        <dbReference type="Proteomes" id="UP000248961"/>
    </source>
</evidence>
<protein>
    <recommendedName>
        <fullName evidence="2">Nucleolar protein Dnt1-like N-terminal domain-containing protein</fullName>
    </recommendedName>
</protein>
<gene>
    <name evidence="3" type="ORF">BO97DRAFT_443383</name>
</gene>
<feature type="compositionally biased region" description="Basic and acidic residues" evidence="1">
    <location>
        <begin position="806"/>
        <end position="831"/>
    </location>
</feature>
<dbReference type="OrthoDB" id="4227586at2759"/>
<feature type="compositionally biased region" description="Basic and acidic residues" evidence="1">
    <location>
        <begin position="244"/>
        <end position="254"/>
    </location>
</feature>
<reference evidence="3 4" key="1">
    <citation type="submission" date="2018-02" db="EMBL/GenBank/DDBJ databases">
        <title>The genomes of Aspergillus section Nigri reveals drivers in fungal speciation.</title>
        <authorList>
            <consortium name="DOE Joint Genome Institute"/>
            <person name="Vesth T.C."/>
            <person name="Nybo J."/>
            <person name="Theobald S."/>
            <person name="Brandl J."/>
            <person name="Frisvad J.C."/>
            <person name="Nielsen K.F."/>
            <person name="Lyhne E.K."/>
            <person name="Kogle M.E."/>
            <person name="Kuo A."/>
            <person name="Riley R."/>
            <person name="Clum A."/>
            <person name="Nolan M."/>
            <person name="Lipzen A."/>
            <person name="Salamov A."/>
            <person name="Henrissat B."/>
            <person name="Wiebenga A."/>
            <person name="De vries R.P."/>
            <person name="Grigoriev I.V."/>
            <person name="Mortensen U.H."/>
            <person name="Andersen M.R."/>
            <person name="Baker S.E."/>
        </authorList>
    </citation>
    <scope>NUCLEOTIDE SEQUENCE [LARGE SCALE GENOMIC DNA]</scope>
    <source>
        <strain evidence="3 4">CBS 101889</strain>
    </source>
</reference>
<feature type="compositionally biased region" description="Polar residues" evidence="1">
    <location>
        <begin position="534"/>
        <end position="544"/>
    </location>
</feature>
<sequence>MVLLRLGVKVFSREQLQGASSSTDRDGLGRAKPQFRDREIDSFLVVLDSPEETNLGELAHIICEKWKKRRPNAEPLEIKKLLDDENDDYDLDAELTVADVFVNQGKARQDASDQRATVRVIQKPSQYTPVRLPSVTHDWDALAEDAERQRQIKKEIIKKEMNQFPTIYEDPKDAFRFELARNRTTSSAGSMHDSLMRPRDIPVFSVERDEIPGSPPHLDKQIAQQQLQRRQRTASVFAPTPTHKRAESQELGDLHCKESKSSILKTHPLFAKSSSSQVRAPQTISEEETDPLHAPLQSDVGVEQNRPNKSEIMEIVIDESEPEYINEGLETLERAATTTRATTQVVLDDLSSGPAHAGISNPRGNVSGSTNADALQDNALRKRKLSPETLKPNKEPRRQEPKSTQAVEDTSAHSLTKAEASSSTPRRRDRAPSFSGAGRRLGLGECSPRAQPKSGLGLGITSSPSSKPSAVRAPSPSSPSRAQRTPSKLATPMKGGPTTLCKGTSADEQPERRGTVSSPHNVDLIVTKSGPAPASTQRGSSGTSKKQEAVRDTKVADQSPMIPKPGAKENTKQAVFDEFEAKAWVAEARQTLEKATKQGCDHNGIPLLKAVLNTWDALQKPNPNGRRKNEASAKREQRNKFKDLRQQVEKSGLLKSLLAASSKTKSLQPTKKVEPMRTTPAGSKSATKANGTPTPQPTQGGSVPRVQSSLTSTPARSTQAKNGSTTPTKLDLTGSSSGSDSESDSNSDSSSESEEDNSPPPSTQNVTHRPNASTPFTSKSPPLSRLPPTTVTWSHARGVPQATHSSLKELKERRQKELAEQQRARELEASKHLQSKAKPVIPGADQDSESEEESESESESESDSDSGSGSD</sequence>
<evidence type="ECO:0000313" key="3">
    <source>
        <dbReference type="EMBL" id="RAL11972.1"/>
    </source>
</evidence>
<name>A0A395HVL7_ASPHC</name>
<dbReference type="AlphaFoldDB" id="A0A395HVL7"/>
<feature type="compositionally biased region" description="Polar residues" evidence="1">
    <location>
        <begin position="763"/>
        <end position="793"/>
    </location>
</feature>
<feature type="compositionally biased region" description="Basic and acidic residues" evidence="1">
    <location>
        <begin position="391"/>
        <end position="401"/>
    </location>
</feature>
<feature type="region of interest" description="Disordered" evidence="1">
    <location>
        <begin position="267"/>
        <end position="306"/>
    </location>
</feature>
<keyword evidence="4" id="KW-1185">Reference proteome</keyword>
<dbReference type="RefSeq" id="XP_025551126.1">
    <property type="nucleotide sequence ID" value="XM_025698363.1"/>
</dbReference>